<dbReference type="InterPro" id="IPR034718">
    <property type="entry name" value="RlpA"/>
</dbReference>
<dbReference type="HAMAP" id="MF_02071">
    <property type="entry name" value="RlpA"/>
    <property type="match status" value="1"/>
</dbReference>
<dbReference type="PROSITE" id="PS51724">
    <property type="entry name" value="SPOR"/>
    <property type="match status" value="1"/>
</dbReference>
<dbReference type="EMBL" id="PXYY01000065">
    <property type="protein sequence ID" value="PSJ79873.1"/>
    <property type="molecule type" value="Genomic_DNA"/>
</dbReference>
<evidence type="ECO:0000256" key="2">
    <source>
        <dbReference type="ARBA" id="ARBA00023239"/>
    </source>
</evidence>
<dbReference type="GO" id="GO:0071555">
    <property type="term" value="P:cell wall organization"/>
    <property type="evidence" value="ECO:0007669"/>
    <property type="project" value="UniProtKB-KW"/>
</dbReference>
<evidence type="ECO:0000256" key="1">
    <source>
        <dbReference type="ARBA" id="ARBA00022729"/>
    </source>
</evidence>
<dbReference type="GO" id="GO:0042834">
    <property type="term" value="F:peptidoglycan binding"/>
    <property type="evidence" value="ECO:0007669"/>
    <property type="project" value="InterPro"/>
</dbReference>
<dbReference type="AlphaFoldDB" id="A0A2P7TZ01"/>
<dbReference type="InterPro" id="IPR009009">
    <property type="entry name" value="RlpA-like_DPBB"/>
</dbReference>
<gene>
    <name evidence="4" type="primary">rlpA</name>
    <name evidence="8" type="ORF">C7N83_09585</name>
</gene>
<keyword evidence="9" id="KW-1185">Reference proteome</keyword>
<dbReference type="EC" id="4.2.2.-" evidence="4"/>
<feature type="region of interest" description="Disordered" evidence="6">
    <location>
        <begin position="267"/>
        <end position="286"/>
    </location>
</feature>
<dbReference type="SUPFAM" id="SSF50685">
    <property type="entry name" value="Barwin-like endoglucanases"/>
    <property type="match status" value="1"/>
</dbReference>
<dbReference type="PANTHER" id="PTHR34183:SF1">
    <property type="entry name" value="ENDOLYTIC PEPTIDOGLYCAN TRANSGLYCOSYLASE RLPA"/>
    <property type="match status" value="1"/>
</dbReference>
<comment type="function">
    <text evidence="4">Lytic transglycosylase with a strong preference for naked glycan strands that lack stem peptides.</text>
</comment>
<name>A0A2P7TZ01_9NEIS</name>
<reference evidence="8 9" key="1">
    <citation type="submission" date="2018-03" db="EMBL/GenBank/DDBJ databases">
        <title>Neisseria weixii sp. nov., isolated from the intestinal contents of Tibetan Plateau pika (Ochotona curzoniae) in Yushu, Qinghai Province, China.</title>
        <authorList>
            <person name="Gui Z."/>
        </authorList>
    </citation>
    <scope>NUCLEOTIDE SEQUENCE [LARGE SCALE GENOMIC DNA]</scope>
    <source>
        <strain evidence="8 9">ATCC 51483</strain>
    </source>
</reference>
<protein>
    <recommendedName>
        <fullName evidence="4">Endolytic peptidoglycan transglycosylase RlpA</fullName>
        <ecNumber evidence="4">4.2.2.-</ecNumber>
    </recommendedName>
</protein>
<evidence type="ECO:0000256" key="4">
    <source>
        <dbReference type="HAMAP-Rule" id="MF_02071"/>
    </source>
</evidence>
<feature type="domain" description="SPOR" evidence="7">
    <location>
        <begin position="206"/>
        <end position="286"/>
    </location>
</feature>
<comment type="similarity">
    <text evidence="4 5">Belongs to the RlpA family.</text>
</comment>
<keyword evidence="3 4" id="KW-0961">Cell wall biogenesis/degradation</keyword>
<dbReference type="Proteomes" id="UP000241868">
    <property type="component" value="Unassembled WGS sequence"/>
</dbReference>
<dbReference type="Pfam" id="PF05036">
    <property type="entry name" value="SPOR"/>
    <property type="match status" value="1"/>
</dbReference>
<dbReference type="NCBIfam" id="TIGR00413">
    <property type="entry name" value="rlpA"/>
    <property type="match status" value="1"/>
</dbReference>
<evidence type="ECO:0000256" key="5">
    <source>
        <dbReference type="RuleBase" id="RU003495"/>
    </source>
</evidence>
<dbReference type="GO" id="GO:0000270">
    <property type="term" value="P:peptidoglycan metabolic process"/>
    <property type="evidence" value="ECO:0007669"/>
    <property type="project" value="UniProtKB-UniRule"/>
</dbReference>
<evidence type="ECO:0000313" key="9">
    <source>
        <dbReference type="Proteomes" id="UP000241868"/>
    </source>
</evidence>
<evidence type="ECO:0000256" key="6">
    <source>
        <dbReference type="SAM" id="MobiDB-lite"/>
    </source>
</evidence>
<dbReference type="GO" id="GO:0008932">
    <property type="term" value="F:lytic endotransglycosylase activity"/>
    <property type="evidence" value="ECO:0007669"/>
    <property type="project" value="UniProtKB-UniRule"/>
</dbReference>
<dbReference type="CDD" id="cd22268">
    <property type="entry name" value="DPBB_RlpA-like"/>
    <property type="match status" value="1"/>
</dbReference>
<dbReference type="InterPro" id="IPR036908">
    <property type="entry name" value="RlpA-like_sf"/>
</dbReference>
<evidence type="ECO:0000259" key="7">
    <source>
        <dbReference type="PROSITE" id="PS51724"/>
    </source>
</evidence>
<dbReference type="Pfam" id="PF03330">
    <property type="entry name" value="DPBB_1"/>
    <property type="match status" value="1"/>
</dbReference>
<dbReference type="FunFam" id="2.40.40.10:FF:000003">
    <property type="entry name" value="Endolytic peptidoglycan transglycosylase RlpA"/>
    <property type="match status" value="1"/>
</dbReference>
<keyword evidence="8" id="KW-0449">Lipoprotein</keyword>
<dbReference type="Gene3D" id="2.40.40.10">
    <property type="entry name" value="RlpA-like domain"/>
    <property type="match status" value="1"/>
</dbReference>
<sequence>MDFVLTLSHNTLFAMLTAVAIGVFSIGSTSAQTAKGALLAKQANKIIVTGQDTIVRAEKLHPSANRSYKVAGKRYQPMTKLSSFTQNGNASWYGGKFHGRKTASGELYNMYAMTAAHRTLPIPSYAKVTNTRNGKSVIVRVNDRGPFHGNRVMDLSKAAAQKLGFINQGTAHVKIEQIVPGVKSQQAAAPEAVTPKNTVSAAIATLSPVQEIYVDLKVFGTERDAQAYIDQTTGQLASFLTSAKMAVEKRSHEYVVRMGPFTAQERADEAETRVRSLTHSSSDTAI</sequence>
<evidence type="ECO:0000313" key="8">
    <source>
        <dbReference type="EMBL" id="PSJ79873.1"/>
    </source>
</evidence>
<dbReference type="InterPro" id="IPR012997">
    <property type="entry name" value="RplA"/>
</dbReference>
<evidence type="ECO:0000256" key="3">
    <source>
        <dbReference type="ARBA" id="ARBA00023316"/>
    </source>
</evidence>
<dbReference type="PANTHER" id="PTHR34183">
    <property type="entry name" value="ENDOLYTIC PEPTIDOGLYCAN TRANSGLYCOSYLASE RLPA"/>
    <property type="match status" value="1"/>
</dbReference>
<dbReference type="OrthoDB" id="9779128at2"/>
<comment type="caution">
    <text evidence="8">The sequence shown here is derived from an EMBL/GenBank/DDBJ whole genome shotgun (WGS) entry which is preliminary data.</text>
</comment>
<feature type="compositionally biased region" description="Polar residues" evidence="6">
    <location>
        <begin position="275"/>
        <end position="286"/>
    </location>
</feature>
<keyword evidence="2 4" id="KW-0456">Lyase</keyword>
<accession>A0A2P7TZ01</accession>
<proteinExistence type="inferred from homology"/>
<keyword evidence="1" id="KW-0732">Signal</keyword>
<organism evidence="8 9">
    <name type="scientific">Neisseria iguanae</name>
    <dbReference type="NCBI Taxonomy" id="90242"/>
    <lineage>
        <taxon>Bacteria</taxon>
        <taxon>Pseudomonadati</taxon>
        <taxon>Pseudomonadota</taxon>
        <taxon>Betaproteobacteria</taxon>
        <taxon>Neisseriales</taxon>
        <taxon>Neisseriaceae</taxon>
        <taxon>Neisseria</taxon>
    </lineage>
</organism>
<dbReference type="InterPro" id="IPR007730">
    <property type="entry name" value="SPOR-like_dom"/>
</dbReference>